<keyword evidence="3" id="KW-1185">Reference proteome</keyword>
<comment type="caution">
    <text evidence="2">The sequence shown here is derived from an EMBL/GenBank/DDBJ whole genome shotgun (WGS) entry which is preliminary data.</text>
</comment>
<evidence type="ECO:0000256" key="1">
    <source>
        <dbReference type="SAM" id="Phobius"/>
    </source>
</evidence>
<protein>
    <submittedName>
        <fullName evidence="2">Uncharacterized protein</fullName>
    </submittedName>
</protein>
<gene>
    <name evidence="2" type="ORF">Ciccas_008598</name>
</gene>
<keyword evidence="1" id="KW-1133">Transmembrane helix</keyword>
<feature type="transmembrane region" description="Helical" evidence="1">
    <location>
        <begin position="196"/>
        <end position="218"/>
    </location>
</feature>
<proteinExistence type="predicted"/>
<dbReference type="EMBL" id="JBJKFK010001543">
    <property type="protein sequence ID" value="KAL3312807.1"/>
    <property type="molecule type" value="Genomic_DNA"/>
</dbReference>
<accession>A0ABD2Q121</accession>
<keyword evidence="1" id="KW-0812">Transmembrane</keyword>
<feature type="transmembrane region" description="Helical" evidence="1">
    <location>
        <begin position="130"/>
        <end position="147"/>
    </location>
</feature>
<dbReference type="AlphaFoldDB" id="A0ABD2Q121"/>
<name>A0ABD2Q121_9PLAT</name>
<dbReference type="Proteomes" id="UP001626550">
    <property type="component" value="Unassembled WGS sequence"/>
</dbReference>
<feature type="transmembrane region" description="Helical" evidence="1">
    <location>
        <begin position="98"/>
        <end position="118"/>
    </location>
</feature>
<reference evidence="2 3" key="1">
    <citation type="submission" date="2024-11" db="EMBL/GenBank/DDBJ databases">
        <title>Adaptive evolution of stress response genes in parasites aligns with host niche diversity.</title>
        <authorList>
            <person name="Hahn C."/>
            <person name="Resl P."/>
        </authorList>
    </citation>
    <scope>NUCLEOTIDE SEQUENCE [LARGE SCALE GENOMIC DNA]</scope>
    <source>
        <strain evidence="2">EGGRZ-B1_66</strain>
        <tissue evidence="2">Body</tissue>
    </source>
</reference>
<feature type="transmembrane region" description="Helical" evidence="1">
    <location>
        <begin position="22"/>
        <end position="46"/>
    </location>
</feature>
<sequence>MNDEESSNPLEKCRKYLLDNDYFRLFCVLFYIANNGVELFAGWWIIHDGYRQENGLVHGPINRNVLGVMSAFTAIQSFIFILELYMRARYVFKQTDTWFWSDLLEVLSIWITEGPLGILNLSLSMCQESSFSLGLLVKMLIFVLMLINSSVKFTMGCLEQCCGDTSKKDIVSKCEQDSVRESGSGILQKCWSSLHFFHTIGLILVLAINSAIFELTIFQSRNGPLEWHRINDGSKSKLLDWYTNKYLAEVDVFLPFASTPWTKNAKLDSYVHVDSIERIIRQGNEQKFRLIEFAKLKPECGSLQVYSQSSMFAELKQERASCFQQNPVNESLFEEKACPEKYKRFEGNPVNEQNPCIDEAVAISLTYTKPSPIRPYGTITYQAWIWSAGGKKKVEALEDLIYARNTVPHQKFLKEQEFSPTRTLENHQHMDRVGGPFKLEKISKETPKFFSTYTLQQGDMIPIETVWRTGFSLCPSVASRGPTWQKMTQKLA</sequence>
<organism evidence="2 3">
    <name type="scientific">Cichlidogyrus casuarinus</name>
    <dbReference type="NCBI Taxonomy" id="1844966"/>
    <lineage>
        <taxon>Eukaryota</taxon>
        <taxon>Metazoa</taxon>
        <taxon>Spiralia</taxon>
        <taxon>Lophotrochozoa</taxon>
        <taxon>Platyhelminthes</taxon>
        <taxon>Monogenea</taxon>
        <taxon>Monopisthocotylea</taxon>
        <taxon>Dactylogyridea</taxon>
        <taxon>Ancyrocephalidae</taxon>
        <taxon>Cichlidogyrus</taxon>
    </lineage>
</organism>
<feature type="transmembrane region" description="Helical" evidence="1">
    <location>
        <begin position="66"/>
        <end position="86"/>
    </location>
</feature>
<keyword evidence="1" id="KW-0472">Membrane</keyword>
<evidence type="ECO:0000313" key="2">
    <source>
        <dbReference type="EMBL" id="KAL3312807.1"/>
    </source>
</evidence>
<evidence type="ECO:0000313" key="3">
    <source>
        <dbReference type="Proteomes" id="UP001626550"/>
    </source>
</evidence>